<feature type="compositionally biased region" description="Polar residues" evidence="1">
    <location>
        <begin position="696"/>
        <end position="710"/>
    </location>
</feature>
<dbReference type="PANTHER" id="PTHR31008:SF5">
    <property type="entry name" value="EXPRESSED PROTEIN"/>
    <property type="match status" value="1"/>
</dbReference>
<evidence type="ECO:0000313" key="2">
    <source>
        <dbReference type="EMBL" id="KAJ7959492.1"/>
    </source>
</evidence>
<feature type="compositionally biased region" description="Basic and acidic residues" evidence="1">
    <location>
        <begin position="1046"/>
        <end position="1057"/>
    </location>
</feature>
<reference evidence="2" key="1">
    <citation type="journal article" date="2023" name="Science">
        <title>Elucidation of the pathway for biosynthesis of saponin adjuvants from the soapbark tree.</title>
        <authorList>
            <person name="Reed J."/>
            <person name="Orme A."/>
            <person name="El-Demerdash A."/>
            <person name="Owen C."/>
            <person name="Martin L.B.B."/>
            <person name="Misra R.C."/>
            <person name="Kikuchi S."/>
            <person name="Rejzek M."/>
            <person name="Martin A.C."/>
            <person name="Harkess A."/>
            <person name="Leebens-Mack J."/>
            <person name="Louveau T."/>
            <person name="Stephenson M.J."/>
            <person name="Osbourn A."/>
        </authorList>
    </citation>
    <scope>NUCLEOTIDE SEQUENCE</scope>
    <source>
        <strain evidence="2">S10</strain>
    </source>
</reference>
<gene>
    <name evidence="2" type="ORF">O6P43_020062</name>
</gene>
<feature type="region of interest" description="Disordered" evidence="1">
    <location>
        <begin position="981"/>
        <end position="1009"/>
    </location>
</feature>
<dbReference type="Proteomes" id="UP001163823">
    <property type="component" value="Chromosome 8"/>
</dbReference>
<feature type="region of interest" description="Disordered" evidence="1">
    <location>
        <begin position="267"/>
        <end position="290"/>
    </location>
</feature>
<feature type="region of interest" description="Disordered" evidence="1">
    <location>
        <begin position="561"/>
        <end position="740"/>
    </location>
</feature>
<dbReference type="AlphaFoldDB" id="A0AAD7LKE1"/>
<feature type="compositionally biased region" description="Basic and acidic residues" evidence="1">
    <location>
        <begin position="561"/>
        <end position="576"/>
    </location>
</feature>
<keyword evidence="3" id="KW-1185">Reference proteome</keyword>
<feature type="compositionally biased region" description="Polar residues" evidence="1">
    <location>
        <begin position="610"/>
        <end position="624"/>
    </location>
</feature>
<organism evidence="2 3">
    <name type="scientific">Quillaja saponaria</name>
    <name type="common">Soap bark tree</name>
    <dbReference type="NCBI Taxonomy" id="32244"/>
    <lineage>
        <taxon>Eukaryota</taxon>
        <taxon>Viridiplantae</taxon>
        <taxon>Streptophyta</taxon>
        <taxon>Embryophyta</taxon>
        <taxon>Tracheophyta</taxon>
        <taxon>Spermatophyta</taxon>
        <taxon>Magnoliopsida</taxon>
        <taxon>eudicotyledons</taxon>
        <taxon>Gunneridae</taxon>
        <taxon>Pentapetalae</taxon>
        <taxon>rosids</taxon>
        <taxon>fabids</taxon>
        <taxon>Fabales</taxon>
        <taxon>Quillajaceae</taxon>
        <taxon>Quillaja</taxon>
    </lineage>
</organism>
<proteinExistence type="predicted"/>
<dbReference type="PANTHER" id="PTHR31008">
    <property type="entry name" value="COP1-INTERACTING PROTEIN-RELATED"/>
    <property type="match status" value="1"/>
</dbReference>
<feature type="compositionally biased region" description="Polar residues" evidence="1">
    <location>
        <begin position="635"/>
        <end position="653"/>
    </location>
</feature>
<dbReference type="KEGG" id="qsa:O6P43_020062"/>
<evidence type="ECO:0000256" key="1">
    <source>
        <dbReference type="SAM" id="MobiDB-lite"/>
    </source>
</evidence>
<dbReference type="EMBL" id="JARAOO010000008">
    <property type="protein sequence ID" value="KAJ7959492.1"/>
    <property type="molecule type" value="Genomic_DNA"/>
</dbReference>
<name>A0AAD7LKE1_QUISA</name>
<protein>
    <submittedName>
        <fullName evidence="2">Serine/arginine repetitive matrix protein 2-like isoform X2</fullName>
    </submittedName>
</protein>
<feature type="compositionally biased region" description="Polar residues" evidence="1">
    <location>
        <begin position="982"/>
        <end position="993"/>
    </location>
</feature>
<accession>A0AAD7LKE1</accession>
<feature type="region of interest" description="Disordered" evidence="1">
    <location>
        <begin position="770"/>
        <end position="792"/>
    </location>
</feature>
<feature type="region of interest" description="Disordered" evidence="1">
    <location>
        <begin position="452"/>
        <end position="472"/>
    </location>
</feature>
<feature type="compositionally biased region" description="Basic and acidic residues" evidence="1">
    <location>
        <begin position="711"/>
        <end position="721"/>
    </location>
</feature>
<feature type="region of interest" description="Disordered" evidence="1">
    <location>
        <begin position="1027"/>
        <end position="1066"/>
    </location>
</feature>
<sequence>MDGGVGADTPLDYAAIQIFPDQNRYEAFACSQKKIEKFAAGLLEHLLQHLPKVSDLNAKGSDAKFDLRLPESFHGAEWFSKPTFKRFLHIVGSPDLLSVINALLDEISQLDETKKFHLSLYGKDHLQNGKTDGSSSTGVAPTFKTEVKTASSDASKNELLRAMDLRLKALGKELAATINKAVGDTCSYKEIAYLEKFSQHFGATDVQYHLFRFLELSQNSHQLHEEKPLLTCDLTNDDANITDNVPQVSKAVGSVTPVEYGVSPVKVAEVERQSPTESEESGYSSDEGRTFAERSRTLIRFASPRRSASPMRRIQIGKSGLRKAAALTIKSLNSYPAREKWSSYRDVAVTRCEEDECEQPCKKTEIDVRRITVQDAICLFESKQKDHQTADNQKSRSTTDISLGTNKSVLRRWSAGMGEASAGCLPEIVSEDSVPTTSNDVADSEILKSSEGVKVASDVMSKTPHDDETTEVGIQPERQEKAGSYPVDVEADLNQGEEITNEFSASAEWNKQKEAELNQMLIKRMESKPTKFGKTQTSIIQNIPSDQKVGSYDRYKVRRDAKLRENTGKKADKEAQFRAMQQIPEKRKAEMVSSNVSVGKKPMTRKPQKSDMNISQSANSSSDTYKPLVTKKVSSKASTVPATRKSWSSTPSPRSMGPSPAKIPGRISSAGSMPTRWKPQQAASVPQPRPKKENFQQRQQNVKDTLTENVRTLKSENERQKPAVAGKRKDTKAKVAAASEEKTIHAKLSICNKGTKKSSVVPLEAKPFLRKGSGIGRGVGPINKKKDSPQLEESLSNSVNVIEDQDSGASTLVSQPLDRDIATQIYDDAVIEPEWQVNSHLQCGETEILDQVAPEEGNDLRNLAGASLKIESIAASSLKIESEEESTISPAAWVEIEEHLELPKPCEDSTSQPASLANSIPVVGLSSPRVRHSLSQMLQEENSEPDFCDWGNAENPPALVYQKDTPKGLKRLLKFARKSKGEANSSGWSSPSIFSEGEDDADESKTKRNVDNLLRKAALNAKNYGQQKSSLYESYERNSAQSNLSKFDDQSSHKMQESYDSVAGSTTKATRSFFSLSAFRGNKP</sequence>
<evidence type="ECO:0000313" key="3">
    <source>
        <dbReference type="Proteomes" id="UP001163823"/>
    </source>
</evidence>
<dbReference type="EMBL" id="JARAOO010000008">
    <property type="protein sequence ID" value="KAJ7959491.1"/>
    <property type="molecule type" value="Genomic_DNA"/>
</dbReference>
<feature type="compositionally biased region" description="Polar residues" evidence="1">
    <location>
        <begin position="1027"/>
        <end position="1045"/>
    </location>
</feature>
<comment type="caution">
    <text evidence="2">The sequence shown here is derived from an EMBL/GenBank/DDBJ whole genome shotgun (WGS) entry which is preliminary data.</text>
</comment>